<keyword evidence="1" id="KW-0805">Transcription regulation</keyword>
<dbReference type="SUPFAM" id="SSF46689">
    <property type="entry name" value="Homeodomain-like"/>
    <property type="match status" value="2"/>
</dbReference>
<dbReference type="Proteomes" id="UP000260812">
    <property type="component" value="Unassembled WGS sequence"/>
</dbReference>
<dbReference type="GO" id="GO:0003700">
    <property type="term" value="F:DNA-binding transcription factor activity"/>
    <property type="evidence" value="ECO:0007669"/>
    <property type="project" value="InterPro"/>
</dbReference>
<evidence type="ECO:0000313" key="9">
    <source>
        <dbReference type="Proteomes" id="UP000261166"/>
    </source>
</evidence>
<evidence type="ECO:0000256" key="3">
    <source>
        <dbReference type="ARBA" id="ARBA00023163"/>
    </source>
</evidence>
<evidence type="ECO:0000259" key="5">
    <source>
        <dbReference type="PROSITE" id="PS01124"/>
    </source>
</evidence>
<dbReference type="Pfam" id="PF12833">
    <property type="entry name" value="HTH_18"/>
    <property type="match status" value="1"/>
</dbReference>
<feature type="domain" description="HTH araC/xylS-type" evidence="5">
    <location>
        <begin position="191"/>
        <end position="289"/>
    </location>
</feature>
<evidence type="ECO:0000256" key="4">
    <source>
        <dbReference type="SAM" id="MobiDB-lite"/>
    </source>
</evidence>
<evidence type="ECO:0000256" key="2">
    <source>
        <dbReference type="ARBA" id="ARBA00023125"/>
    </source>
</evidence>
<dbReference type="InterPro" id="IPR003313">
    <property type="entry name" value="AraC-bd"/>
</dbReference>
<evidence type="ECO:0000313" key="8">
    <source>
        <dbReference type="Proteomes" id="UP000260812"/>
    </source>
</evidence>
<dbReference type="InterPro" id="IPR018060">
    <property type="entry name" value="HTH_AraC"/>
</dbReference>
<dbReference type="PANTHER" id="PTHR43280">
    <property type="entry name" value="ARAC-FAMILY TRANSCRIPTIONAL REGULATOR"/>
    <property type="match status" value="1"/>
</dbReference>
<sequence>METEENYLERASYTWSEDSIRLFATPSRTARGLFFYMQEAGYFKTVWPYFTERANLNSFLVVCTLSGEGRLQYEGREYALLEGSLFFIHCMKHHEYHTVKGKNWEFLWLHLNGMNALGYYEKFVKNGFRILDIREKELTEQTLRKIIAINQKRELTTEVRTSGLIGTLLTELIVQNTAESRQAILIPEFVRAAEKYLEQHFREKVPLQELADMLHVDRFYLIKEFGRYVGISPHEYQIELRISYAKELLKYSDLSVNEIAYACGMNQTSHFISLFREREHSTPARFRKEWRPGPAERGGREAEGRSCRRAGE</sequence>
<dbReference type="InterPro" id="IPR009057">
    <property type="entry name" value="Homeodomain-like_sf"/>
</dbReference>
<dbReference type="EMBL" id="QVLV01000003">
    <property type="protein sequence ID" value="RGE63616.1"/>
    <property type="molecule type" value="Genomic_DNA"/>
</dbReference>
<organism evidence="7 9">
    <name type="scientific">Eisenbergiella massiliensis</name>
    <dbReference type="NCBI Taxonomy" id="1720294"/>
    <lineage>
        <taxon>Bacteria</taxon>
        <taxon>Bacillati</taxon>
        <taxon>Bacillota</taxon>
        <taxon>Clostridia</taxon>
        <taxon>Lachnospirales</taxon>
        <taxon>Lachnospiraceae</taxon>
        <taxon>Eisenbergiella</taxon>
    </lineage>
</organism>
<evidence type="ECO:0000313" key="6">
    <source>
        <dbReference type="EMBL" id="RGE63616.1"/>
    </source>
</evidence>
<keyword evidence="2" id="KW-0238">DNA-binding</keyword>
<reference evidence="7 9" key="1">
    <citation type="submission" date="2018-08" db="EMBL/GenBank/DDBJ databases">
        <title>A genome reference for cultivated species of the human gut microbiota.</title>
        <authorList>
            <person name="Zou Y."/>
            <person name="Xue W."/>
            <person name="Luo G."/>
        </authorList>
    </citation>
    <scope>NUCLEOTIDE SEQUENCE [LARGE SCALE GENOMIC DNA]</scope>
    <source>
        <strain evidence="7 9">AF26-4BH</strain>
        <strain evidence="6">TF05-5AC</strain>
    </source>
</reference>
<dbReference type="Gene3D" id="1.10.10.60">
    <property type="entry name" value="Homeodomain-like"/>
    <property type="match status" value="2"/>
</dbReference>
<dbReference type="RefSeq" id="WP_025488745.1">
    <property type="nucleotide sequence ID" value="NZ_CALBAU010000430.1"/>
</dbReference>
<proteinExistence type="predicted"/>
<protein>
    <submittedName>
        <fullName evidence="7">AraC family transcriptional regulator</fullName>
    </submittedName>
</protein>
<gene>
    <name evidence="7" type="ORF">DWY69_26425</name>
    <name evidence="6" type="ORF">DXC51_06655</name>
</gene>
<keyword evidence="8" id="KW-1185">Reference proteome</keyword>
<dbReference type="PANTHER" id="PTHR43280:SF2">
    <property type="entry name" value="HTH-TYPE TRANSCRIPTIONAL REGULATOR EXSA"/>
    <property type="match status" value="1"/>
</dbReference>
<name>A0A3E3ICE2_9FIRM</name>
<keyword evidence="3" id="KW-0804">Transcription</keyword>
<dbReference type="Pfam" id="PF02311">
    <property type="entry name" value="AraC_binding"/>
    <property type="match status" value="1"/>
</dbReference>
<dbReference type="SUPFAM" id="SSF51215">
    <property type="entry name" value="Regulatory protein AraC"/>
    <property type="match status" value="1"/>
</dbReference>
<dbReference type="AlphaFoldDB" id="A0A3E3ICE2"/>
<dbReference type="PROSITE" id="PS01124">
    <property type="entry name" value="HTH_ARAC_FAMILY_2"/>
    <property type="match status" value="1"/>
</dbReference>
<dbReference type="EMBL" id="QVLU01000037">
    <property type="protein sequence ID" value="RGE64727.1"/>
    <property type="molecule type" value="Genomic_DNA"/>
</dbReference>
<dbReference type="GeneID" id="97986566"/>
<dbReference type="GO" id="GO:0043565">
    <property type="term" value="F:sequence-specific DNA binding"/>
    <property type="evidence" value="ECO:0007669"/>
    <property type="project" value="InterPro"/>
</dbReference>
<dbReference type="InterPro" id="IPR037923">
    <property type="entry name" value="HTH-like"/>
</dbReference>
<accession>A0A3E3ICE2</accession>
<evidence type="ECO:0000256" key="1">
    <source>
        <dbReference type="ARBA" id="ARBA00023015"/>
    </source>
</evidence>
<evidence type="ECO:0000313" key="7">
    <source>
        <dbReference type="EMBL" id="RGE64727.1"/>
    </source>
</evidence>
<dbReference type="SMART" id="SM00342">
    <property type="entry name" value="HTH_ARAC"/>
    <property type="match status" value="1"/>
</dbReference>
<comment type="caution">
    <text evidence="7">The sequence shown here is derived from an EMBL/GenBank/DDBJ whole genome shotgun (WGS) entry which is preliminary data.</text>
</comment>
<dbReference type="Proteomes" id="UP000261166">
    <property type="component" value="Unassembled WGS sequence"/>
</dbReference>
<feature type="region of interest" description="Disordered" evidence="4">
    <location>
        <begin position="287"/>
        <end position="312"/>
    </location>
</feature>
<dbReference type="OrthoDB" id="9813413at2"/>
<dbReference type="Gene3D" id="2.60.120.280">
    <property type="entry name" value="Regulatory protein AraC"/>
    <property type="match status" value="1"/>
</dbReference>
<feature type="compositionally biased region" description="Basic and acidic residues" evidence="4">
    <location>
        <begin position="297"/>
        <end position="312"/>
    </location>
</feature>